<evidence type="ECO:0000256" key="3">
    <source>
        <dbReference type="ARBA" id="ARBA00006203"/>
    </source>
</evidence>
<evidence type="ECO:0000256" key="1">
    <source>
        <dbReference type="ARBA" id="ARBA00004155"/>
    </source>
</evidence>
<keyword evidence="4" id="KW-0813">Transport</keyword>
<dbReference type="Proteomes" id="UP000274756">
    <property type="component" value="Unassembled WGS sequence"/>
</dbReference>
<comment type="similarity">
    <text evidence="3">Belongs to the HRG family.</text>
</comment>
<keyword evidence="7 10" id="KW-1133">Transmembrane helix</keyword>
<evidence type="ECO:0000256" key="10">
    <source>
        <dbReference type="SAM" id="Phobius"/>
    </source>
</evidence>
<evidence type="ECO:0000256" key="7">
    <source>
        <dbReference type="ARBA" id="ARBA00022989"/>
    </source>
</evidence>
<evidence type="ECO:0000313" key="14">
    <source>
        <dbReference type="WBParaSite" id="DME_0000957701-mRNA-1"/>
    </source>
</evidence>
<evidence type="ECO:0000313" key="13">
    <source>
        <dbReference type="Proteomes" id="UP000274756"/>
    </source>
</evidence>
<evidence type="ECO:0000256" key="2">
    <source>
        <dbReference type="ARBA" id="ARBA00004337"/>
    </source>
</evidence>
<evidence type="ECO:0000313" key="12">
    <source>
        <dbReference type="Proteomes" id="UP000038040"/>
    </source>
</evidence>
<evidence type="ECO:0000256" key="5">
    <source>
        <dbReference type="ARBA" id="ARBA00022692"/>
    </source>
</evidence>
<reference evidence="11 13" key="2">
    <citation type="submission" date="2018-11" db="EMBL/GenBank/DDBJ databases">
        <authorList>
            <consortium name="Pathogen Informatics"/>
        </authorList>
    </citation>
    <scope>NUCLEOTIDE SEQUENCE [LARGE SCALE GENOMIC DNA]</scope>
</reference>
<evidence type="ECO:0000256" key="4">
    <source>
        <dbReference type="ARBA" id="ARBA00022448"/>
    </source>
</evidence>
<keyword evidence="13" id="KW-1185">Reference proteome</keyword>
<sequence length="112" mass="12818">MAFISAVAAIFLFYLHLSYKNGTFQRLSMEIRIILLKKFLLDAVMCTLSIIGLIVCLTLAGIWKQTITSEGLKGENLWITSVWCWMTSKWTMMSTIHLRHYSADVMNIPLLS</sequence>
<proteinExistence type="inferred from homology"/>
<dbReference type="GO" id="GO:0005886">
    <property type="term" value="C:plasma membrane"/>
    <property type="evidence" value="ECO:0007669"/>
    <property type="project" value="TreeGrafter"/>
</dbReference>
<dbReference type="GO" id="GO:0010008">
    <property type="term" value="C:endosome membrane"/>
    <property type="evidence" value="ECO:0007669"/>
    <property type="project" value="UniProtKB-SubCell"/>
</dbReference>
<evidence type="ECO:0000313" key="11">
    <source>
        <dbReference type="EMBL" id="VDN53271.1"/>
    </source>
</evidence>
<keyword evidence="6" id="KW-0967">Endosome</keyword>
<keyword evidence="8 10" id="KW-0472">Membrane</keyword>
<comment type="subcellular location">
    <subcellularLocation>
        <location evidence="2">Endosome membrane</location>
        <topology evidence="2">Multi-pass membrane protein</topology>
    </subcellularLocation>
    <subcellularLocation>
        <location evidence="1">Lysosome membrane</location>
        <topology evidence="1">Multi-pass membrane protein</topology>
    </subcellularLocation>
</comment>
<keyword evidence="5 10" id="KW-0812">Transmembrane</keyword>
<dbReference type="OrthoDB" id="5954402at2759"/>
<dbReference type="WBParaSite" id="DME_0000957701-mRNA-1">
    <property type="protein sequence ID" value="DME_0000957701-mRNA-1"/>
    <property type="gene ID" value="DME_0000957701"/>
</dbReference>
<dbReference type="EMBL" id="UYYG01000116">
    <property type="protein sequence ID" value="VDN53271.1"/>
    <property type="molecule type" value="Genomic_DNA"/>
</dbReference>
<gene>
    <name evidence="11" type="ORF">DME_LOCUS3244</name>
</gene>
<evidence type="ECO:0000256" key="9">
    <source>
        <dbReference type="ARBA" id="ARBA00023228"/>
    </source>
</evidence>
<dbReference type="PANTHER" id="PTHR31525:SF1">
    <property type="entry name" value="HEME TRANSPORTER HRG1"/>
    <property type="match status" value="1"/>
</dbReference>
<dbReference type="Proteomes" id="UP000038040">
    <property type="component" value="Unplaced"/>
</dbReference>
<dbReference type="PANTHER" id="PTHR31525">
    <property type="entry name" value="HEME TRANSPORTER HRG1"/>
    <property type="match status" value="1"/>
</dbReference>
<accession>A0A0N4UNS5</accession>
<feature type="transmembrane region" description="Helical" evidence="10">
    <location>
        <begin position="39"/>
        <end position="63"/>
    </location>
</feature>
<dbReference type="AlphaFoldDB" id="A0A0N4UNS5"/>
<reference evidence="14" key="1">
    <citation type="submission" date="2017-02" db="UniProtKB">
        <authorList>
            <consortium name="WormBaseParasite"/>
        </authorList>
    </citation>
    <scope>IDENTIFICATION</scope>
</reference>
<dbReference type="Pfam" id="PF16954">
    <property type="entry name" value="HRG"/>
    <property type="match status" value="1"/>
</dbReference>
<dbReference type="GO" id="GO:0020037">
    <property type="term" value="F:heme binding"/>
    <property type="evidence" value="ECO:0007669"/>
    <property type="project" value="TreeGrafter"/>
</dbReference>
<protein>
    <submittedName>
        <fullName evidence="14">Ion_trans domain-containing protein</fullName>
    </submittedName>
</protein>
<dbReference type="GO" id="GO:0005765">
    <property type="term" value="C:lysosomal membrane"/>
    <property type="evidence" value="ECO:0007669"/>
    <property type="project" value="UniProtKB-SubCell"/>
</dbReference>
<evidence type="ECO:0000256" key="6">
    <source>
        <dbReference type="ARBA" id="ARBA00022753"/>
    </source>
</evidence>
<evidence type="ECO:0000256" key="8">
    <source>
        <dbReference type="ARBA" id="ARBA00023136"/>
    </source>
</evidence>
<keyword evidence="9" id="KW-0458">Lysosome</keyword>
<name>A0A0N4UNS5_DRAME</name>
<dbReference type="InterPro" id="IPR026218">
    <property type="entry name" value="HRG"/>
</dbReference>
<organism evidence="12 14">
    <name type="scientific">Dracunculus medinensis</name>
    <name type="common">Guinea worm</name>
    <dbReference type="NCBI Taxonomy" id="318479"/>
    <lineage>
        <taxon>Eukaryota</taxon>
        <taxon>Metazoa</taxon>
        <taxon>Ecdysozoa</taxon>
        <taxon>Nematoda</taxon>
        <taxon>Chromadorea</taxon>
        <taxon>Rhabditida</taxon>
        <taxon>Spirurina</taxon>
        <taxon>Dracunculoidea</taxon>
        <taxon>Dracunculidae</taxon>
        <taxon>Dracunculus</taxon>
    </lineage>
</organism>
<dbReference type="GO" id="GO:0015232">
    <property type="term" value="F:heme transmembrane transporter activity"/>
    <property type="evidence" value="ECO:0007669"/>
    <property type="project" value="InterPro"/>
</dbReference>